<feature type="transmembrane region" description="Helical" evidence="14">
    <location>
        <begin position="15"/>
        <end position="34"/>
    </location>
</feature>
<dbReference type="PANTHER" id="PTHR10859:SF91">
    <property type="entry name" value="DOLICHYL-PHOSPHATE BETA-GLUCOSYLTRANSFERASE"/>
    <property type="match status" value="1"/>
</dbReference>
<feature type="domain" description="Glycosyltransferase 2-like" evidence="15">
    <location>
        <begin position="78"/>
        <end position="254"/>
    </location>
</feature>
<comment type="pathway">
    <text evidence="2">Protein modification; protein glycosylation.</text>
</comment>
<keyword evidence="7 14" id="KW-0812">Transmembrane</keyword>
<keyword evidence="10 14" id="KW-1133">Transmembrane helix</keyword>
<keyword evidence="9" id="KW-0735">Signal-anchor</keyword>
<reference evidence="17" key="1">
    <citation type="journal article" date="2017" name="bioRxiv">
        <title>Comparative analysis of the genomes of Stylophora pistillata and Acropora digitifera provides evidence for extensive differences between species of corals.</title>
        <authorList>
            <person name="Voolstra C.R."/>
            <person name="Li Y."/>
            <person name="Liew Y.J."/>
            <person name="Baumgarten S."/>
            <person name="Zoccola D."/>
            <person name="Flot J.-F."/>
            <person name="Tambutte S."/>
            <person name="Allemand D."/>
            <person name="Aranda M."/>
        </authorList>
    </citation>
    <scope>NUCLEOTIDE SEQUENCE [LARGE SCALE GENOMIC DNA]</scope>
</reference>
<evidence type="ECO:0000313" key="16">
    <source>
        <dbReference type="EMBL" id="PFX13272.1"/>
    </source>
</evidence>
<evidence type="ECO:0000256" key="3">
    <source>
        <dbReference type="ARBA" id="ARBA00006739"/>
    </source>
</evidence>
<dbReference type="Proteomes" id="UP000225706">
    <property type="component" value="Unassembled WGS sequence"/>
</dbReference>
<keyword evidence="8" id="KW-0256">Endoplasmic reticulum</keyword>
<evidence type="ECO:0000256" key="13">
    <source>
        <dbReference type="ARBA" id="ARBA00070518"/>
    </source>
</evidence>
<protein>
    <recommendedName>
        <fullName evidence="13">Dolichyl-phosphate beta-glucosyltransferase</fullName>
        <ecNumber evidence="4">2.4.1.117</ecNumber>
    </recommendedName>
</protein>
<dbReference type="CDD" id="cd04188">
    <property type="entry name" value="DPG_synthase"/>
    <property type="match status" value="1"/>
</dbReference>
<keyword evidence="5" id="KW-0328">Glycosyltransferase</keyword>
<keyword evidence="11 14" id="KW-0472">Membrane</keyword>
<dbReference type="InterPro" id="IPR001173">
    <property type="entry name" value="Glyco_trans_2-like"/>
</dbReference>
<evidence type="ECO:0000256" key="12">
    <source>
        <dbReference type="ARBA" id="ARBA00045097"/>
    </source>
</evidence>
<evidence type="ECO:0000256" key="2">
    <source>
        <dbReference type="ARBA" id="ARBA00004922"/>
    </source>
</evidence>
<dbReference type="GO" id="GO:0005789">
    <property type="term" value="C:endoplasmic reticulum membrane"/>
    <property type="evidence" value="ECO:0007669"/>
    <property type="project" value="UniProtKB-SubCell"/>
</dbReference>
<keyword evidence="17" id="KW-1185">Reference proteome</keyword>
<dbReference type="STRING" id="50429.A0A2B4RAL8"/>
<evidence type="ECO:0000256" key="6">
    <source>
        <dbReference type="ARBA" id="ARBA00022679"/>
    </source>
</evidence>
<dbReference type="AlphaFoldDB" id="A0A2B4RAL8"/>
<dbReference type="EMBL" id="LSMT01001020">
    <property type="protein sequence ID" value="PFX13272.1"/>
    <property type="molecule type" value="Genomic_DNA"/>
</dbReference>
<evidence type="ECO:0000256" key="8">
    <source>
        <dbReference type="ARBA" id="ARBA00022824"/>
    </source>
</evidence>
<gene>
    <name evidence="16" type="primary">ALG5</name>
    <name evidence="16" type="ORF">AWC38_SpisGene22652</name>
</gene>
<evidence type="ECO:0000256" key="4">
    <source>
        <dbReference type="ARBA" id="ARBA00012583"/>
    </source>
</evidence>
<comment type="similarity">
    <text evidence="3">Belongs to the glycosyltransferase 2 family.</text>
</comment>
<dbReference type="GO" id="GO:0004581">
    <property type="term" value="F:dolichyl-phosphate beta-glucosyltransferase activity"/>
    <property type="evidence" value="ECO:0007669"/>
    <property type="project" value="UniProtKB-EC"/>
</dbReference>
<dbReference type="Gene3D" id="3.90.550.10">
    <property type="entry name" value="Spore Coat Polysaccharide Biosynthesis Protein SpsA, Chain A"/>
    <property type="match status" value="1"/>
</dbReference>
<comment type="caution">
    <text evidence="16">The sequence shown here is derived from an EMBL/GenBank/DDBJ whole genome shotgun (WGS) entry which is preliminary data.</text>
</comment>
<sequence length="336" mass="38263">MDILSIVHSLSLTTIVYALLLLIPTVIVTILIGIRMTTYDAVPIISRFDSEKYYKDPNKNNATYPFPIMEEAGSIDLSVIVPSYNEEERLPIMLDETFEYLENEKRKKPSFTYEIIVVDDGSRDATSEVALEYSRKYGVHQMRVLTLEKNRGKGGAVRLGMFSSRGRQLLMADADGASKFADLPKLEKALDELNGMKGNMAVIVCGSRAHLQDEAVAQRTFFRNILMYGFHFLVWFLCVRGIRDTQCGFKLFTRPAALLTFSALHVERWAFDVELLYIAQKLKITLAEVAVNWTEIEGSKMIPVWSWLQMGKDLLLISLRYVVGAWRIEPIKLKSQ</sequence>
<dbReference type="EC" id="2.4.1.117" evidence="4"/>
<organism evidence="16 17">
    <name type="scientific">Stylophora pistillata</name>
    <name type="common">Smooth cauliflower coral</name>
    <dbReference type="NCBI Taxonomy" id="50429"/>
    <lineage>
        <taxon>Eukaryota</taxon>
        <taxon>Metazoa</taxon>
        <taxon>Cnidaria</taxon>
        <taxon>Anthozoa</taxon>
        <taxon>Hexacorallia</taxon>
        <taxon>Scleractinia</taxon>
        <taxon>Astrocoeniina</taxon>
        <taxon>Pocilloporidae</taxon>
        <taxon>Stylophora</taxon>
    </lineage>
</organism>
<evidence type="ECO:0000256" key="10">
    <source>
        <dbReference type="ARBA" id="ARBA00022989"/>
    </source>
</evidence>
<dbReference type="GO" id="GO:0006487">
    <property type="term" value="P:protein N-linked glycosylation"/>
    <property type="evidence" value="ECO:0007669"/>
    <property type="project" value="TreeGrafter"/>
</dbReference>
<evidence type="ECO:0000256" key="9">
    <source>
        <dbReference type="ARBA" id="ARBA00022968"/>
    </source>
</evidence>
<accession>A0A2B4RAL8</accession>
<evidence type="ECO:0000259" key="15">
    <source>
        <dbReference type="Pfam" id="PF00535"/>
    </source>
</evidence>
<dbReference type="FunFam" id="3.90.550.10:FF:000068">
    <property type="entry name" value="ALG5, dolichyl-phosphate beta-glucosyltransferase"/>
    <property type="match status" value="1"/>
</dbReference>
<evidence type="ECO:0000256" key="1">
    <source>
        <dbReference type="ARBA" id="ARBA00004389"/>
    </source>
</evidence>
<evidence type="ECO:0000256" key="5">
    <source>
        <dbReference type="ARBA" id="ARBA00022676"/>
    </source>
</evidence>
<dbReference type="Pfam" id="PF00535">
    <property type="entry name" value="Glycos_transf_2"/>
    <property type="match status" value="1"/>
</dbReference>
<comment type="subcellular location">
    <subcellularLocation>
        <location evidence="1">Endoplasmic reticulum membrane</location>
        <topology evidence="1">Single-pass membrane protein</topology>
    </subcellularLocation>
</comment>
<keyword evidence="6 16" id="KW-0808">Transferase</keyword>
<feature type="transmembrane region" description="Helical" evidence="14">
    <location>
        <begin position="225"/>
        <end position="242"/>
    </location>
</feature>
<dbReference type="SUPFAM" id="SSF53448">
    <property type="entry name" value="Nucleotide-diphospho-sugar transferases"/>
    <property type="match status" value="1"/>
</dbReference>
<dbReference type="OrthoDB" id="3784at2759"/>
<dbReference type="InterPro" id="IPR029044">
    <property type="entry name" value="Nucleotide-diphossugar_trans"/>
</dbReference>
<evidence type="ECO:0000313" key="17">
    <source>
        <dbReference type="Proteomes" id="UP000225706"/>
    </source>
</evidence>
<name>A0A2B4RAL8_STYPI</name>
<evidence type="ECO:0000256" key="7">
    <source>
        <dbReference type="ARBA" id="ARBA00022692"/>
    </source>
</evidence>
<proteinExistence type="inferred from homology"/>
<comment type="catalytic activity">
    <reaction evidence="12">
        <text>a di-trans,poly-cis-dolichyl phosphate + UDP-alpha-D-glucose = a di-trans,poly-cis-dolichyl beta-D-glucosyl phosphate + UDP</text>
        <dbReference type="Rhea" id="RHEA:15401"/>
        <dbReference type="Rhea" id="RHEA-COMP:19498"/>
        <dbReference type="Rhea" id="RHEA-COMP:19502"/>
        <dbReference type="ChEBI" id="CHEBI:57525"/>
        <dbReference type="ChEBI" id="CHEBI:57683"/>
        <dbReference type="ChEBI" id="CHEBI:58223"/>
        <dbReference type="ChEBI" id="CHEBI:58885"/>
        <dbReference type="EC" id="2.4.1.117"/>
    </reaction>
    <physiologicalReaction direction="left-to-right" evidence="12">
        <dbReference type="Rhea" id="RHEA:15402"/>
    </physiologicalReaction>
</comment>
<evidence type="ECO:0000256" key="14">
    <source>
        <dbReference type="SAM" id="Phobius"/>
    </source>
</evidence>
<evidence type="ECO:0000256" key="11">
    <source>
        <dbReference type="ARBA" id="ARBA00023136"/>
    </source>
</evidence>
<dbReference type="InterPro" id="IPR035518">
    <property type="entry name" value="DPG_synthase"/>
</dbReference>
<dbReference type="PANTHER" id="PTHR10859">
    <property type="entry name" value="GLYCOSYL TRANSFERASE"/>
    <property type="match status" value="1"/>
</dbReference>